<dbReference type="FunFam" id="3.40.50.720:FF:000084">
    <property type="entry name" value="Short-chain dehydrogenase reductase"/>
    <property type="match status" value="1"/>
</dbReference>
<dbReference type="SUPFAM" id="SSF51735">
    <property type="entry name" value="NAD(P)-binding Rossmann-fold domains"/>
    <property type="match status" value="1"/>
</dbReference>
<comment type="similarity">
    <text evidence="1">Belongs to the short-chain dehydrogenases/reductases (SDR) family.</text>
</comment>
<proteinExistence type="inferred from homology"/>
<dbReference type="Proteomes" id="UP000008281">
    <property type="component" value="Unassembled WGS sequence"/>
</dbReference>
<sequence>MYLMLRCTIKYASSSGFQNSEQMSCALVIGATSTLGKAVVRRLAFAGYKVAATGDCPNSIGKVAEDNKKVGGDVTAFSLDVTNPEHRKELIQKAAEKLGGLDTLVIVPPQNEIRGEIVETSEQDFDKLFADKLSIPFRLSQVALPTLAKSKNGSIIYITSCFGFQPSIDMGLYSVASNSVLSLTKAVAQSAAKKGVRVNSVVSGMVEGDGTGAVWDNASEEEAKQIKQHLETMIPLGRLGRPSDVASYVEFLASNKSRYITGENCIVGGGVSYRL</sequence>
<dbReference type="OMA" id="MSCALVI"/>
<dbReference type="PANTHER" id="PTHR43943:SF2">
    <property type="entry name" value="DEHYDROGENASE_REDUCTASE 4"/>
    <property type="match status" value="1"/>
</dbReference>
<gene>
    <name evidence="2" type="ORF">CRE_03936</name>
</gene>
<dbReference type="KEGG" id="crq:GCK72_001114"/>
<dbReference type="InterPro" id="IPR002347">
    <property type="entry name" value="SDR_fam"/>
</dbReference>
<evidence type="ECO:0000313" key="3">
    <source>
        <dbReference type="Proteomes" id="UP000008281"/>
    </source>
</evidence>
<dbReference type="HOGENOM" id="CLU_010194_1_3_1"/>
<organism evidence="3">
    <name type="scientific">Caenorhabditis remanei</name>
    <name type="common">Caenorhabditis vulgaris</name>
    <dbReference type="NCBI Taxonomy" id="31234"/>
    <lineage>
        <taxon>Eukaryota</taxon>
        <taxon>Metazoa</taxon>
        <taxon>Ecdysozoa</taxon>
        <taxon>Nematoda</taxon>
        <taxon>Chromadorea</taxon>
        <taxon>Rhabditida</taxon>
        <taxon>Rhabditina</taxon>
        <taxon>Rhabditomorpha</taxon>
        <taxon>Rhabditoidea</taxon>
        <taxon>Rhabditidae</taxon>
        <taxon>Peloderinae</taxon>
        <taxon>Caenorhabditis</taxon>
    </lineage>
</organism>
<dbReference type="Gene3D" id="3.40.50.720">
    <property type="entry name" value="NAD(P)-binding Rossmann-like Domain"/>
    <property type="match status" value="1"/>
</dbReference>
<dbReference type="CDD" id="cd05233">
    <property type="entry name" value="SDR_c"/>
    <property type="match status" value="1"/>
</dbReference>
<dbReference type="InterPro" id="IPR036291">
    <property type="entry name" value="NAD(P)-bd_dom_sf"/>
</dbReference>
<dbReference type="STRING" id="31234.E3LXY8"/>
<dbReference type="CTD" id="9810952"/>
<accession>E3LXY8</accession>
<dbReference type="PRINTS" id="PR00081">
    <property type="entry name" value="GDHRDH"/>
</dbReference>
<dbReference type="eggNOG" id="KOG0725">
    <property type="taxonomic scope" value="Eukaryota"/>
</dbReference>
<dbReference type="GeneID" id="9810952"/>
<evidence type="ECO:0000256" key="1">
    <source>
        <dbReference type="ARBA" id="ARBA00006484"/>
    </source>
</evidence>
<evidence type="ECO:0000313" key="2">
    <source>
        <dbReference type="EMBL" id="EFO84796.1"/>
    </source>
</evidence>
<dbReference type="RefSeq" id="XP_003111296.2">
    <property type="nucleotide sequence ID" value="XM_003111248.2"/>
</dbReference>
<reference evidence="2" key="1">
    <citation type="submission" date="2007-07" db="EMBL/GenBank/DDBJ databases">
        <title>PCAP assembly of the Caenorhabditis remanei genome.</title>
        <authorList>
            <consortium name="The Caenorhabditis remanei Sequencing Consortium"/>
            <person name="Wilson R.K."/>
        </authorList>
    </citation>
    <scope>NUCLEOTIDE SEQUENCE [LARGE SCALE GENOMIC DNA]</scope>
    <source>
        <strain evidence="2">PB4641</strain>
    </source>
</reference>
<dbReference type="AlphaFoldDB" id="E3LXY8"/>
<protein>
    <submittedName>
        <fullName evidence="2">Uncharacterized protein</fullName>
    </submittedName>
</protein>
<keyword evidence="3" id="KW-1185">Reference proteome</keyword>
<dbReference type="InParanoid" id="E3LXY8"/>
<name>E3LXY8_CAERE</name>
<dbReference type="Pfam" id="PF13561">
    <property type="entry name" value="adh_short_C2"/>
    <property type="match status" value="1"/>
</dbReference>
<dbReference type="PANTHER" id="PTHR43943">
    <property type="entry name" value="DEHYDROGENASE/REDUCTASE (SDR FAMILY) MEMBER 4"/>
    <property type="match status" value="1"/>
</dbReference>
<dbReference type="OrthoDB" id="1669814at2759"/>
<dbReference type="EMBL" id="DS268418">
    <property type="protein sequence ID" value="EFO84796.1"/>
    <property type="molecule type" value="Genomic_DNA"/>
</dbReference>
<dbReference type="FunCoup" id="E3LXY8">
    <property type="interactions" value="53"/>
</dbReference>